<evidence type="ECO:0000256" key="2">
    <source>
        <dbReference type="SAM" id="Phobius"/>
    </source>
</evidence>
<dbReference type="RefSeq" id="WP_344307126.1">
    <property type="nucleotide sequence ID" value="NZ_BAAANO010000007.1"/>
</dbReference>
<keyword evidence="2" id="KW-0472">Membrane</keyword>
<name>A0ABP5EM79_9MICO</name>
<keyword evidence="4" id="KW-1185">Reference proteome</keyword>
<keyword evidence="2" id="KW-0812">Transmembrane</keyword>
<dbReference type="Proteomes" id="UP001500755">
    <property type="component" value="Unassembled WGS sequence"/>
</dbReference>
<organism evidence="3 4">
    <name type="scientific">Brevibacterium samyangense</name>
    <dbReference type="NCBI Taxonomy" id="366888"/>
    <lineage>
        <taxon>Bacteria</taxon>
        <taxon>Bacillati</taxon>
        <taxon>Actinomycetota</taxon>
        <taxon>Actinomycetes</taxon>
        <taxon>Micrococcales</taxon>
        <taxon>Brevibacteriaceae</taxon>
        <taxon>Brevibacterium</taxon>
    </lineage>
</organism>
<gene>
    <name evidence="3" type="ORF">GCM10009755_07570</name>
</gene>
<reference evidence="4" key="1">
    <citation type="journal article" date="2019" name="Int. J. Syst. Evol. Microbiol.">
        <title>The Global Catalogue of Microorganisms (GCM) 10K type strain sequencing project: providing services to taxonomists for standard genome sequencing and annotation.</title>
        <authorList>
            <consortium name="The Broad Institute Genomics Platform"/>
            <consortium name="The Broad Institute Genome Sequencing Center for Infectious Disease"/>
            <person name="Wu L."/>
            <person name="Ma J."/>
        </authorList>
    </citation>
    <scope>NUCLEOTIDE SEQUENCE [LARGE SCALE GENOMIC DNA]</scope>
    <source>
        <strain evidence="4">JCM 14546</strain>
    </source>
</reference>
<dbReference type="EMBL" id="BAAANO010000007">
    <property type="protein sequence ID" value="GAA2001613.1"/>
    <property type="molecule type" value="Genomic_DNA"/>
</dbReference>
<evidence type="ECO:0008006" key="5">
    <source>
        <dbReference type="Google" id="ProtNLM"/>
    </source>
</evidence>
<dbReference type="Pfam" id="PF14155">
    <property type="entry name" value="DUF4307"/>
    <property type="match status" value="1"/>
</dbReference>
<dbReference type="InterPro" id="IPR025443">
    <property type="entry name" value="DUF4307"/>
</dbReference>
<keyword evidence="2" id="KW-1133">Transmembrane helix</keyword>
<evidence type="ECO:0000313" key="4">
    <source>
        <dbReference type="Proteomes" id="UP001500755"/>
    </source>
</evidence>
<evidence type="ECO:0000256" key="1">
    <source>
        <dbReference type="SAM" id="MobiDB-lite"/>
    </source>
</evidence>
<sequence>MSTTVHRRQDRYGTKPPQPQSAAGKRLRTIGIVAGLGVLCIGAAFFAFRPSGSPVDPRTVSYDVLDSARTHVRATVVADATRDIECALQATNAQEAVVGYDEVRVPADPGASTADPAVIDIELRTTQLASSGHVESCWFVD</sequence>
<proteinExistence type="predicted"/>
<accession>A0ABP5EM79</accession>
<evidence type="ECO:0000313" key="3">
    <source>
        <dbReference type="EMBL" id="GAA2001613.1"/>
    </source>
</evidence>
<feature type="transmembrane region" description="Helical" evidence="2">
    <location>
        <begin position="30"/>
        <end position="48"/>
    </location>
</feature>
<protein>
    <recommendedName>
        <fullName evidence="5">DUF4307 domain-containing protein</fullName>
    </recommendedName>
</protein>
<comment type="caution">
    <text evidence="3">The sequence shown here is derived from an EMBL/GenBank/DDBJ whole genome shotgun (WGS) entry which is preliminary data.</text>
</comment>
<feature type="region of interest" description="Disordered" evidence="1">
    <location>
        <begin position="1"/>
        <end position="23"/>
    </location>
</feature>